<comment type="similarity">
    <text evidence="2">Belongs to the POC5 family.</text>
</comment>
<evidence type="ECO:0000256" key="4">
    <source>
        <dbReference type="ARBA" id="ARBA00022490"/>
    </source>
</evidence>
<evidence type="ECO:0000256" key="9">
    <source>
        <dbReference type="ARBA" id="ARBA00031694"/>
    </source>
</evidence>
<evidence type="ECO:0000256" key="5">
    <source>
        <dbReference type="ARBA" id="ARBA00022737"/>
    </source>
</evidence>
<keyword evidence="14" id="KW-1185">Reference proteome</keyword>
<dbReference type="GO" id="GO:0005814">
    <property type="term" value="C:centriole"/>
    <property type="evidence" value="ECO:0007669"/>
    <property type="project" value="UniProtKB-SubCell"/>
</dbReference>
<dbReference type="AlphaFoldDB" id="A0A8J5XAT7"/>
<keyword evidence="7" id="KW-0206">Cytoskeleton</keyword>
<evidence type="ECO:0000256" key="8">
    <source>
        <dbReference type="ARBA" id="ARBA00023306"/>
    </source>
</evidence>
<name>A0A8J5XAT7_DIALT</name>
<dbReference type="PANTHER" id="PTHR28618:SF1">
    <property type="entry name" value="CENTROSOMAL PROTEIN POC5"/>
    <property type="match status" value="1"/>
</dbReference>
<dbReference type="InterPro" id="IPR033351">
    <property type="entry name" value="POC5"/>
</dbReference>
<comment type="subcellular location">
    <subcellularLocation>
        <location evidence="1">Cytoplasm</location>
        <location evidence="1">Cytoskeleton</location>
        <location evidence="1">Microtubule organizing center</location>
        <location evidence="1">Centrosome</location>
        <location evidence="1">Centriole</location>
    </subcellularLocation>
</comment>
<dbReference type="EMBL" id="JAGTXO010000011">
    <property type="protein sequence ID" value="KAG8465146.1"/>
    <property type="molecule type" value="Genomic_DNA"/>
</dbReference>
<gene>
    <name evidence="13" type="ORF">KFE25_012509</name>
</gene>
<evidence type="ECO:0000256" key="11">
    <source>
        <dbReference type="SAM" id="Coils"/>
    </source>
</evidence>
<reference evidence="13" key="1">
    <citation type="submission" date="2021-05" db="EMBL/GenBank/DDBJ databases">
        <title>The genome of the haptophyte Pavlova lutheri (Diacronema luteri, Pavlovales) - a model for lipid biosynthesis in eukaryotic algae.</title>
        <authorList>
            <person name="Hulatt C.J."/>
            <person name="Posewitz M.C."/>
        </authorList>
    </citation>
    <scope>NUCLEOTIDE SEQUENCE</scope>
    <source>
        <strain evidence="13">NIVA-4/92</strain>
    </source>
</reference>
<proteinExistence type="inferred from homology"/>
<evidence type="ECO:0000313" key="13">
    <source>
        <dbReference type="EMBL" id="KAG8465146.1"/>
    </source>
</evidence>
<evidence type="ECO:0000256" key="1">
    <source>
        <dbReference type="ARBA" id="ARBA00004114"/>
    </source>
</evidence>
<evidence type="ECO:0000256" key="2">
    <source>
        <dbReference type="ARBA" id="ARBA00010411"/>
    </source>
</evidence>
<keyword evidence="5" id="KW-0677">Repeat</keyword>
<protein>
    <recommendedName>
        <fullName evidence="3">Centrosomal protein POC5</fullName>
    </recommendedName>
    <alternativeName>
        <fullName evidence="9">Protein of centriole 5</fullName>
    </alternativeName>
</protein>
<dbReference type="PANTHER" id="PTHR28618">
    <property type="entry name" value="CENTROSOMAL PROTEIN POC5"/>
    <property type="match status" value="1"/>
</dbReference>
<evidence type="ECO:0000256" key="6">
    <source>
        <dbReference type="ARBA" id="ARBA00023054"/>
    </source>
</evidence>
<feature type="coiled-coil region" evidence="11">
    <location>
        <begin position="178"/>
        <end position="212"/>
    </location>
</feature>
<sequence length="283" mass="32181">MASEAHGELPALNTRSVLDVVEIETERLKLRVAQSLAELQDEAYRKLQQQLLHDRKDYRQAAEEKDGRIRALEMVVSGQSAKLESAVIKMLNIAGKSGERYNILDGIRLCRSTWREWTRYVSLARRERRLERQPEAHFGKALGRKVISLWRSAARAERIARVDAYWRAQLDDARAFAASEQHERVESLELQLHQAREQIRIGIEQRDALEDELKRAFMRGVCALNMEAVAILRHGTAAPLSGDSTANKRAMPDSAELRSLQEQTGEAMLELSKYGPQAAQAQR</sequence>
<comment type="function">
    <text evidence="10">Essential for the assembly of the distal half of centrioles, required for centriole elongation. Acts as a negative regulator of centriole elongation.</text>
</comment>
<evidence type="ECO:0000256" key="7">
    <source>
        <dbReference type="ARBA" id="ARBA00023212"/>
    </source>
</evidence>
<dbReference type="OrthoDB" id="10064898at2759"/>
<organism evidence="13 14">
    <name type="scientific">Diacronema lutheri</name>
    <name type="common">Unicellular marine alga</name>
    <name type="synonym">Monochrysis lutheri</name>
    <dbReference type="NCBI Taxonomy" id="2081491"/>
    <lineage>
        <taxon>Eukaryota</taxon>
        <taxon>Haptista</taxon>
        <taxon>Haptophyta</taxon>
        <taxon>Pavlovophyceae</taxon>
        <taxon>Pavlovales</taxon>
        <taxon>Pavlovaceae</taxon>
        <taxon>Diacronema</taxon>
    </lineage>
</organism>
<evidence type="ECO:0000256" key="3">
    <source>
        <dbReference type="ARBA" id="ARBA00014910"/>
    </source>
</evidence>
<dbReference type="OMA" id="LNATHRH"/>
<keyword evidence="8" id="KW-0131">Cell cycle</keyword>
<comment type="caution">
    <text evidence="13">The sequence shown here is derived from an EMBL/GenBank/DDBJ whole genome shotgun (WGS) entry which is preliminary data.</text>
</comment>
<keyword evidence="4" id="KW-0963">Cytoplasm</keyword>
<evidence type="ECO:0000256" key="10">
    <source>
        <dbReference type="ARBA" id="ARBA00049959"/>
    </source>
</evidence>
<keyword evidence="6 11" id="KW-0175">Coiled coil</keyword>
<feature type="region of interest" description="Disordered" evidence="12">
    <location>
        <begin position="240"/>
        <end position="262"/>
    </location>
</feature>
<dbReference type="Proteomes" id="UP000751190">
    <property type="component" value="Unassembled WGS sequence"/>
</dbReference>
<evidence type="ECO:0000313" key="14">
    <source>
        <dbReference type="Proteomes" id="UP000751190"/>
    </source>
</evidence>
<evidence type="ECO:0000256" key="12">
    <source>
        <dbReference type="SAM" id="MobiDB-lite"/>
    </source>
</evidence>
<accession>A0A8J5XAT7</accession>